<accession>A0ACB5T536</accession>
<proteinExistence type="predicted"/>
<comment type="caution">
    <text evidence="1">The sequence shown here is derived from an EMBL/GenBank/DDBJ whole genome shotgun (WGS) entry which is preliminary data.</text>
</comment>
<organism evidence="1 2">
    <name type="scientific">Ambrosiozyma monospora</name>
    <name type="common">Yeast</name>
    <name type="synonym">Endomycopsis monosporus</name>
    <dbReference type="NCBI Taxonomy" id="43982"/>
    <lineage>
        <taxon>Eukaryota</taxon>
        <taxon>Fungi</taxon>
        <taxon>Dikarya</taxon>
        <taxon>Ascomycota</taxon>
        <taxon>Saccharomycotina</taxon>
        <taxon>Pichiomycetes</taxon>
        <taxon>Pichiales</taxon>
        <taxon>Pichiaceae</taxon>
        <taxon>Ambrosiozyma</taxon>
    </lineage>
</organism>
<evidence type="ECO:0000313" key="1">
    <source>
        <dbReference type="EMBL" id="GME81502.1"/>
    </source>
</evidence>
<name>A0ACB5T536_AMBMO</name>
<gene>
    <name evidence="1" type="ORF">Amon02_000498300</name>
</gene>
<reference evidence="1" key="1">
    <citation type="submission" date="2023-04" db="EMBL/GenBank/DDBJ databases">
        <title>Ambrosiozyma monospora NBRC 10751.</title>
        <authorList>
            <person name="Ichikawa N."/>
            <person name="Sato H."/>
            <person name="Tonouchi N."/>
        </authorList>
    </citation>
    <scope>NUCLEOTIDE SEQUENCE</scope>
    <source>
        <strain evidence="1">NBRC 10751</strain>
    </source>
</reference>
<sequence>MFDKMSFNDDVNVNSHKDDNGTSSSPRFWDGDDFTPCARHQFLQFYPFQLAIISLGFALFKYFTTPSSPIELRHTSEFEPLLGVSSLNPNFGSNVDDEAKLTIEAIKQKHFDSTTAKLTDDHGKPLGYTKAIHRDFSEKLKVAFEEFLLILQLALSLTPLIFSHDEEWSDNSISPILNLLFWAYLFAIGTLRVFTSSVGLSDKFPDFWYHSITLYTFQLIASLALFRSVLLGDIESKLGSLFYTAQFFLSCLIFTVSGSYKIGDKPAIIYDEENTTSSKEPTSSFFQIVSFGWINPLVFGTYHNGLQENDIWTLRYEDYAHIISSKFYNSYQKYSFPVRLLFQYKKEIFLQNLFTCGFCLLQFLPTVLLKYILEYLDHPDSIRSGTAWLYVFLMLASQWIGSCFKGRATFLGNRVSLRITSTLIGEIYSKGLRRSFIDLGDDESETDLDKSVEDPKDQNGSDSDLRKEENNKKKQKDLGTIINIMSGDASTISGISSYLDFGVQFGVTVGSALFLLVKLLGWPSLAGLLKVLQIREYKS</sequence>
<protein>
    <submittedName>
        <fullName evidence="1">Unnamed protein product</fullName>
    </submittedName>
</protein>
<dbReference type="EMBL" id="BSXS01003550">
    <property type="protein sequence ID" value="GME81502.1"/>
    <property type="molecule type" value="Genomic_DNA"/>
</dbReference>
<dbReference type="Proteomes" id="UP001165064">
    <property type="component" value="Unassembled WGS sequence"/>
</dbReference>
<evidence type="ECO:0000313" key="2">
    <source>
        <dbReference type="Proteomes" id="UP001165064"/>
    </source>
</evidence>
<keyword evidence="2" id="KW-1185">Reference proteome</keyword>